<dbReference type="Proteomes" id="UP001607302">
    <property type="component" value="Unassembled WGS sequence"/>
</dbReference>
<comment type="caution">
    <text evidence="1">The sequence shown here is derived from an EMBL/GenBank/DDBJ whole genome shotgun (WGS) entry which is preliminary data.</text>
</comment>
<protein>
    <submittedName>
        <fullName evidence="1">Uncharacterized protein</fullName>
    </submittedName>
</protein>
<reference evidence="1 2" key="1">
    <citation type="journal article" date="2024" name="Ann. Entomol. Soc. Am.">
        <title>Genomic analyses of the southern and eastern yellowjacket wasps (Hymenoptera: Vespidae) reveal evolutionary signatures of social life.</title>
        <authorList>
            <person name="Catto M.A."/>
            <person name="Caine P.B."/>
            <person name="Orr S.E."/>
            <person name="Hunt B.G."/>
            <person name="Goodisman M.A.D."/>
        </authorList>
    </citation>
    <scope>NUCLEOTIDE SEQUENCE [LARGE SCALE GENOMIC DNA]</scope>
    <source>
        <strain evidence="1">233</strain>
        <tissue evidence="1">Head and thorax</tissue>
    </source>
</reference>
<name>A0ABD2BRZ3_VESSQ</name>
<organism evidence="1 2">
    <name type="scientific">Vespula squamosa</name>
    <name type="common">Southern yellow jacket</name>
    <name type="synonym">Wasp</name>
    <dbReference type="NCBI Taxonomy" id="30214"/>
    <lineage>
        <taxon>Eukaryota</taxon>
        <taxon>Metazoa</taxon>
        <taxon>Ecdysozoa</taxon>
        <taxon>Arthropoda</taxon>
        <taxon>Hexapoda</taxon>
        <taxon>Insecta</taxon>
        <taxon>Pterygota</taxon>
        <taxon>Neoptera</taxon>
        <taxon>Endopterygota</taxon>
        <taxon>Hymenoptera</taxon>
        <taxon>Apocrita</taxon>
        <taxon>Aculeata</taxon>
        <taxon>Vespoidea</taxon>
        <taxon>Vespidae</taxon>
        <taxon>Vespinae</taxon>
        <taxon>Vespula</taxon>
    </lineage>
</organism>
<sequence length="67" mass="7766">MTRVAGDFLLFMFVRAMDMSTVSYGAIQILLLKYRDLRSIYLDIAFAATLKLLEAERSYSIYTYPVE</sequence>
<evidence type="ECO:0000313" key="1">
    <source>
        <dbReference type="EMBL" id="KAL2735546.1"/>
    </source>
</evidence>
<evidence type="ECO:0000313" key="2">
    <source>
        <dbReference type="Proteomes" id="UP001607302"/>
    </source>
</evidence>
<keyword evidence="2" id="KW-1185">Reference proteome</keyword>
<proteinExistence type="predicted"/>
<gene>
    <name evidence="1" type="ORF">V1478_003186</name>
</gene>
<dbReference type="AlphaFoldDB" id="A0ABD2BRZ3"/>
<dbReference type="EMBL" id="JAUDFV010000064">
    <property type="protein sequence ID" value="KAL2735546.1"/>
    <property type="molecule type" value="Genomic_DNA"/>
</dbReference>
<accession>A0ABD2BRZ3</accession>